<dbReference type="EMBL" id="CAQQ02096717">
    <property type="status" value="NOT_ANNOTATED_CDS"/>
    <property type="molecule type" value="Genomic_DNA"/>
</dbReference>
<dbReference type="EnsemblMetazoa" id="MESCA010248-RA">
    <property type="protein sequence ID" value="MESCA010248-PA"/>
    <property type="gene ID" value="MESCA010248"/>
</dbReference>
<dbReference type="HOGENOM" id="CLU_2640956_0_0_1"/>
<protein>
    <submittedName>
        <fullName evidence="1">Uncharacterized protein</fullName>
    </submittedName>
</protein>
<sequence length="77" mass="9060">MSYSESYGYKGHNCITMRFLLNDGFEIPAFCIYPEGQILKFDQELNLTRKNINFTYSDKQYFPNDKYQINLGGAKKK</sequence>
<dbReference type="Proteomes" id="UP000015102">
    <property type="component" value="Unassembled WGS sequence"/>
</dbReference>
<name>T1H218_MEGSC</name>
<dbReference type="AlphaFoldDB" id="T1H218"/>
<evidence type="ECO:0000313" key="2">
    <source>
        <dbReference type="Proteomes" id="UP000015102"/>
    </source>
</evidence>
<evidence type="ECO:0000313" key="1">
    <source>
        <dbReference type="EnsemblMetazoa" id="MESCA010248-PA"/>
    </source>
</evidence>
<accession>T1H218</accession>
<dbReference type="EMBL" id="CAQQ02096716">
    <property type="status" value="NOT_ANNOTATED_CDS"/>
    <property type="molecule type" value="Genomic_DNA"/>
</dbReference>
<reference evidence="1" key="2">
    <citation type="submission" date="2015-06" db="UniProtKB">
        <authorList>
            <consortium name="EnsemblMetazoa"/>
        </authorList>
    </citation>
    <scope>IDENTIFICATION</scope>
</reference>
<keyword evidence="2" id="KW-1185">Reference proteome</keyword>
<reference evidence="2" key="1">
    <citation type="submission" date="2013-02" db="EMBL/GenBank/DDBJ databases">
        <authorList>
            <person name="Hughes D."/>
        </authorList>
    </citation>
    <scope>NUCLEOTIDE SEQUENCE</scope>
    <source>
        <strain>Durham</strain>
        <strain evidence="2">NC isolate 2 -- Noor lab</strain>
    </source>
</reference>
<organism evidence="1 2">
    <name type="scientific">Megaselia scalaris</name>
    <name type="common">Humpbacked fly</name>
    <name type="synonym">Phora scalaris</name>
    <dbReference type="NCBI Taxonomy" id="36166"/>
    <lineage>
        <taxon>Eukaryota</taxon>
        <taxon>Metazoa</taxon>
        <taxon>Ecdysozoa</taxon>
        <taxon>Arthropoda</taxon>
        <taxon>Hexapoda</taxon>
        <taxon>Insecta</taxon>
        <taxon>Pterygota</taxon>
        <taxon>Neoptera</taxon>
        <taxon>Endopterygota</taxon>
        <taxon>Diptera</taxon>
        <taxon>Brachycera</taxon>
        <taxon>Muscomorpha</taxon>
        <taxon>Platypezoidea</taxon>
        <taxon>Phoridae</taxon>
        <taxon>Megaseliini</taxon>
        <taxon>Megaselia</taxon>
    </lineage>
</organism>
<proteinExistence type="predicted"/>